<organism evidence="1 2">
    <name type="scientific">Allacma fusca</name>
    <dbReference type="NCBI Taxonomy" id="39272"/>
    <lineage>
        <taxon>Eukaryota</taxon>
        <taxon>Metazoa</taxon>
        <taxon>Ecdysozoa</taxon>
        <taxon>Arthropoda</taxon>
        <taxon>Hexapoda</taxon>
        <taxon>Collembola</taxon>
        <taxon>Symphypleona</taxon>
        <taxon>Sminthuridae</taxon>
        <taxon>Allacma</taxon>
    </lineage>
</organism>
<accession>A0A8J2L0V8</accession>
<evidence type="ECO:0000313" key="1">
    <source>
        <dbReference type="EMBL" id="CAG7823657.1"/>
    </source>
</evidence>
<name>A0A8J2L0V8_9HEXA</name>
<reference evidence="1" key="1">
    <citation type="submission" date="2021-06" db="EMBL/GenBank/DDBJ databases">
        <authorList>
            <person name="Hodson N. C."/>
            <person name="Mongue J. A."/>
            <person name="Jaron S. K."/>
        </authorList>
    </citation>
    <scope>NUCLEOTIDE SEQUENCE</scope>
</reference>
<evidence type="ECO:0000313" key="2">
    <source>
        <dbReference type="Proteomes" id="UP000708208"/>
    </source>
</evidence>
<gene>
    <name evidence="1" type="ORF">AFUS01_LOCUS33859</name>
</gene>
<sequence length="79" mass="9199">MKQNQRRNLQCEKFEKSCAQTFLAKFIYSHKETRVEKTVHSYLKLLNSQRSNIIGNIFASTHCLDIVYAVFTQTKCPGL</sequence>
<keyword evidence="2" id="KW-1185">Reference proteome</keyword>
<proteinExistence type="predicted"/>
<dbReference type="Proteomes" id="UP000708208">
    <property type="component" value="Unassembled WGS sequence"/>
</dbReference>
<protein>
    <submittedName>
        <fullName evidence="1">Uncharacterized protein</fullName>
    </submittedName>
</protein>
<dbReference type="AlphaFoldDB" id="A0A8J2L0V8"/>
<dbReference type="EMBL" id="CAJVCH010530187">
    <property type="protein sequence ID" value="CAG7823657.1"/>
    <property type="molecule type" value="Genomic_DNA"/>
</dbReference>
<comment type="caution">
    <text evidence="1">The sequence shown here is derived from an EMBL/GenBank/DDBJ whole genome shotgun (WGS) entry which is preliminary data.</text>
</comment>